<evidence type="ECO:0000256" key="5">
    <source>
        <dbReference type="ARBA" id="ARBA00023242"/>
    </source>
</evidence>
<name>A0AAX4H5R7_9ASCO</name>
<evidence type="ECO:0000256" key="2">
    <source>
        <dbReference type="ARBA" id="ARBA00004496"/>
    </source>
</evidence>
<dbReference type="GO" id="GO:0070476">
    <property type="term" value="P:rRNA (guanine-N7)-methylation"/>
    <property type="evidence" value="ECO:0007669"/>
    <property type="project" value="TreeGrafter"/>
</dbReference>
<evidence type="ECO:0000313" key="9">
    <source>
        <dbReference type="Proteomes" id="UP001338582"/>
    </source>
</evidence>
<evidence type="ECO:0000313" key="8">
    <source>
        <dbReference type="EMBL" id="WPK23654.1"/>
    </source>
</evidence>
<dbReference type="PANTHER" id="PTHR12773">
    <property type="entry name" value="UPF0315 PROTEIN-RELATED"/>
    <property type="match status" value="1"/>
</dbReference>
<keyword evidence="4" id="KW-0963">Cytoplasm</keyword>
<accession>A0AAX4H5R7</accession>
<sequence>MRTAVPAVPQYIIWRDERKISNRNTPPTTQTQTQIAHKKYNTRNMKFITTNFVKCAVKTCDSSVDAFPLQYSDCQIVQEELEYNPEFIVHMLERLEWNAVVKVARDLGNESLPPVKPEGLDPIMEDDQVILRDLHTLLVETQIVEGKMVCRNCEHIYFIKNSIPNFLLPPHLC</sequence>
<evidence type="ECO:0000256" key="6">
    <source>
        <dbReference type="ARBA" id="ARBA00069342"/>
    </source>
</evidence>
<gene>
    <name evidence="8" type="ORF">PUMCH_000896</name>
</gene>
<protein>
    <recommendedName>
        <fullName evidence="6">Multifunctional methyltransferase subunit trm112</fullName>
    </recommendedName>
    <alternativeName>
        <fullName evidence="7">eRF1 methyltransferase subunit trm112</fullName>
    </alternativeName>
</protein>
<dbReference type="GO" id="GO:0005634">
    <property type="term" value="C:nucleus"/>
    <property type="evidence" value="ECO:0007669"/>
    <property type="project" value="UniProtKB-SubCell"/>
</dbReference>
<dbReference type="CDD" id="cd21089">
    <property type="entry name" value="Trm112-like"/>
    <property type="match status" value="1"/>
</dbReference>
<proteinExistence type="inferred from homology"/>
<organism evidence="8 9">
    <name type="scientific">Australozyma saopauloensis</name>
    <dbReference type="NCBI Taxonomy" id="291208"/>
    <lineage>
        <taxon>Eukaryota</taxon>
        <taxon>Fungi</taxon>
        <taxon>Dikarya</taxon>
        <taxon>Ascomycota</taxon>
        <taxon>Saccharomycotina</taxon>
        <taxon>Pichiomycetes</taxon>
        <taxon>Metschnikowiaceae</taxon>
        <taxon>Australozyma</taxon>
    </lineage>
</organism>
<evidence type="ECO:0000256" key="4">
    <source>
        <dbReference type="ARBA" id="ARBA00022490"/>
    </source>
</evidence>
<dbReference type="InterPro" id="IPR039127">
    <property type="entry name" value="Trm112"/>
</dbReference>
<evidence type="ECO:0000256" key="7">
    <source>
        <dbReference type="ARBA" id="ARBA00083044"/>
    </source>
</evidence>
<dbReference type="Pfam" id="PF03966">
    <property type="entry name" value="Trm112p"/>
    <property type="match status" value="1"/>
</dbReference>
<dbReference type="EMBL" id="CP138894">
    <property type="protein sequence ID" value="WPK23654.1"/>
    <property type="molecule type" value="Genomic_DNA"/>
</dbReference>
<keyword evidence="5" id="KW-0539">Nucleus</keyword>
<keyword evidence="9" id="KW-1185">Reference proteome</keyword>
<dbReference type="InterPro" id="IPR005651">
    <property type="entry name" value="Trm112-like"/>
</dbReference>
<dbReference type="KEGG" id="asau:88171964"/>
<dbReference type="FunFam" id="2.20.25.10:FF:000021">
    <property type="entry name" value="Multifunctional methyltransferase subunit trm112"/>
    <property type="match status" value="1"/>
</dbReference>
<comment type="subcellular location">
    <subcellularLocation>
        <location evidence="2">Cytoplasm</location>
    </subcellularLocation>
    <subcellularLocation>
        <location evidence="1">Nucleus</location>
    </subcellularLocation>
</comment>
<dbReference type="GO" id="GO:0005737">
    <property type="term" value="C:cytoplasm"/>
    <property type="evidence" value="ECO:0007669"/>
    <property type="project" value="UniProtKB-SubCell"/>
</dbReference>
<dbReference type="GO" id="GO:0046982">
    <property type="term" value="F:protein heterodimerization activity"/>
    <property type="evidence" value="ECO:0007669"/>
    <property type="project" value="InterPro"/>
</dbReference>
<dbReference type="GeneID" id="88171964"/>
<dbReference type="Proteomes" id="UP001338582">
    <property type="component" value="Chromosome 1"/>
</dbReference>
<dbReference type="Gene3D" id="2.20.25.10">
    <property type="match status" value="1"/>
</dbReference>
<dbReference type="RefSeq" id="XP_062876040.1">
    <property type="nucleotide sequence ID" value="XM_063019970.1"/>
</dbReference>
<evidence type="ECO:0000256" key="1">
    <source>
        <dbReference type="ARBA" id="ARBA00004123"/>
    </source>
</evidence>
<reference evidence="8 9" key="1">
    <citation type="submission" date="2023-10" db="EMBL/GenBank/DDBJ databases">
        <title>Draft Genome Sequence of Candida saopaulonensis from a very Premature Infant with Sepsis.</title>
        <authorList>
            <person name="Ning Y."/>
            <person name="Dai R."/>
            <person name="Xiao M."/>
            <person name="Xu Y."/>
            <person name="Yan Q."/>
            <person name="Zhang L."/>
        </authorList>
    </citation>
    <scope>NUCLEOTIDE SEQUENCE [LARGE SCALE GENOMIC DNA]</scope>
    <source>
        <strain evidence="8 9">19XY460</strain>
    </source>
</reference>
<dbReference type="AlphaFoldDB" id="A0AAX4H5R7"/>
<dbReference type="PANTHER" id="PTHR12773:SF0">
    <property type="entry name" value="MULTIFUNCTIONAL METHYLTRANSFERASE SUBUNIT TRM112-LIKE PROTEIN"/>
    <property type="match status" value="1"/>
</dbReference>
<dbReference type="GO" id="GO:0030488">
    <property type="term" value="P:tRNA methylation"/>
    <property type="evidence" value="ECO:0007669"/>
    <property type="project" value="TreeGrafter"/>
</dbReference>
<evidence type="ECO:0000256" key="3">
    <source>
        <dbReference type="ARBA" id="ARBA00007980"/>
    </source>
</evidence>
<comment type="similarity">
    <text evidence="3">Belongs to the TRM112 family.</text>
</comment>